<dbReference type="Pfam" id="PF00378">
    <property type="entry name" value="ECH_1"/>
    <property type="match status" value="1"/>
</dbReference>
<evidence type="ECO:0000256" key="2">
    <source>
        <dbReference type="ARBA" id="ARBA00023239"/>
    </source>
</evidence>
<dbReference type="GO" id="GO:0006635">
    <property type="term" value="P:fatty acid beta-oxidation"/>
    <property type="evidence" value="ECO:0007669"/>
    <property type="project" value="TreeGrafter"/>
</dbReference>
<accession>Q01T70</accession>
<dbReference type="FunFam" id="3.90.226.10:FF:000009">
    <property type="entry name" value="Carnitinyl-CoA dehydratase"/>
    <property type="match status" value="1"/>
</dbReference>
<dbReference type="Gene3D" id="3.90.226.10">
    <property type="entry name" value="2-enoyl-CoA Hydratase, Chain A, domain 1"/>
    <property type="match status" value="1"/>
</dbReference>
<dbReference type="CDD" id="cd06558">
    <property type="entry name" value="crotonase-like"/>
    <property type="match status" value="1"/>
</dbReference>
<dbReference type="Gene3D" id="1.10.12.10">
    <property type="entry name" value="Lyase 2-enoyl-coa Hydratase, Chain A, domain 2"/>
    <property type="match status" value="1"/>
</dbReference>
<gene>
    <name evidence="3" type="ordered locus">Acid_6224</name>
</gene>
<dbReference type="HOGENOM" id="CLU_009834_7_6_0"/>
<organism evidence="3">
    <name type="scientific">Solibacter usitatus (strain Ellin6076)</name>
    <dbReference type="NCBI Taxonomy" id="234267"/>
    <lineage>
        <taxon>Bacteria</taxon>
        <taxon>Pseudomonadati</taxon>
        <taxon>Acidobacteriota</taxon>
        <taxon>Terriglobia</taxon>
        <taxon>Bryobacterales</taxon>
        <taxon>Solibacteraceae</taxon>
        <taxon>Candidatus Solibacter</taxon>
    </lineage>
</organism>
<dbReference type="eggNOG" id="COG1024">
    <property type="taxonomic scope" value="Bacteria"/>
</dbReference>
<dbReference type="KEGG" id="sus:Acid_6224"/>
<name>Q01T70_SOLUE</name>
<evidence type="ECO:0000256" key="1">
    <source>
        <dbReference type="ARBA" id="ARBA00005254"/>
    </source>
</evidence>
<keyword evidence="2 3" id="KW-0456">Lyase</keyword>
<dbReference type="InParanoid" id="Q01T70"/>
<dbReference type="AlphaFoldDB" id="Q01T70"/>
<dbReference type="InterPro" id="IPR001753">
    <property type="entry name" value="Enoyl-CoA_hydra/iso"/>
</dbReference>
<evidence type="ECO:0000313" key="3">
    <source>
        <dbReference type="EMBL" id="ABJ87150.1"/>
    </source>
</evidence>
<protein>
    <submittedName>
        <fullName evidence="3">Short chain enoyl-CoA hydratase</fullName>
        <ecNumber evidence="3">4.2.1.17</ecNumber>
    </submittedName>
</protein>
<dbReference type="EMBL" id="CP000473">
    <property type="protein sequence ID" value="ABJ87150.1"/>
    <property type="molecule type" value="Genomic_DNA"/>
</dbReference>
<dbReference type="OrthoDB" id="9771883at2"/>
<dbReference type="GO" id="GO:0004300">
    <property type="term" value="F:enoyl-CoA hydratase activity"/>
    <property type="evidence" value="ECO:0007669"/>
    <property type="project" value="UniProtKB-EC"/>
</dbReference>
<dbReference type="PANTHER" id="PTHR11941">
    <property type="entry name" value="ENOYL-COA HYDRATASE-RELATED"/>
    <property type="match status" value="1"/>
</dbReference>
<comment type="similarity">
    <text evidence="1">Belongs to the enoyl-CoA hydratase/isomerase family.</text>
</comment>
<reference evidence="3" key="1">
    <citation type="submission" date="2006-10" db="EMBL/GenBank/DDBJ databases">
        <title>Complete sequence of Solibacter usitatus Ellin6076.</title>
        <authorList>
            <consortium name="US DOE Joint Genome Institute"/>
            <person name="Copeland A."/>
            <person name="Lucas S."/>
            <person name="Lapidus A."/>
            <person name="Barry K."/>
            <person name="Detter J.C."/>
            <person name="Glavina del Rio T."/>
            <person name="Hammon N."/>
            <person name="Israni S."/>
            <person name="Dalin E."/>
            <person name="Tice H."/>
            <person name="Pitluck S."/>
            <person name="Thompson L.S."/>
            <person name="Brettin T."/>
            <person name="Bruce D."/>
            <person name="Han C."/>
            <person name="Tapia R."/>
            <person name="Gilna P."/>
            <person name="Schmutz J."/>
            <person name="Larimer F."/>
            <person name="Land M."/>
            <person name="Hauser L."/>
            <person name="Kyrpides N."/>
            <person name="Mikhailova N."/>
            <person name="Janssen P.H."/>
            <person name="Kuske C.R."/>
            <person name="Richardson P."/>
        </authorList>
    </citation>
    <scope>NUCLEOTIDE SEQUENCE</scope>
    <source>
        <strain evidence="3">Ellin6076</strain>
    </source>
</reference>
<dbReference type="InterPro" id="IPR029045">
    <property type="entry name" value="ClpP/crotonase-like_dom_sf"/>
</dbReference>
<dbReference type="FunFam" id="1.10.12.10:FF:000001">
    <property type="entry name" value="Probable enoyl-CoA hydratase, mitochondrial"/>
    <property type="match status" value="1"/>
</dbReference>
<dbReference type="SUPFAM" id="SSF52096">
    <property type="entry name" value="ClpP/crotonase"/>
    <property type="match status" value="1"/>
</dbReference>
<dbReference type="STRING" id="234267.Acid_6224"/>
<dbReference type="EC" id="4.2.1.17" evidence="3"/>
<dbReference type="InterPro" id="IPR014748">
    <property type="entry name" value="Enoyl-CoA_hydra_C"/>
</dbReference>
<dbReference type="PANTHER" id="PTHR11941:SF54">
    <property type="entry name" value="ENOYL-COA HYDRATASE, MITOCHONDRIAL"/>
    <property type="match status" value="1"/>
</dbReference>
<proteinExistence type="inferred from homology"/>
<dbReference type="FunCoup" id="Q01T70">
    <property type="interactions" value="393"/>
</dbReference>
<sequence>MPYSQILFDVSEAGVALITINRPEKLNALSSAVIGELAQAFAQVAGDPGIRGAILTGAGEKAFVAGADISELASLTAYEARGFALRGQGVFRELETCGKPSVAAVNGFALGGGLELAMACTVRFASENAKLGQPEVKLGIIPGYGGTQRLPRLVGRGRALELLLAGDPIPAAEAYRIGLVNAVTPQAELLEYSRGWLAKVLANGPLALGLVMDAVDTGMSCGLDEGLRLEAEAFGVSAATEDRREGTRAFLEKRRAVFTGK</sequence>